<dbReference type="RefSeq" id="WP_121645611.1">
    <property type="nucleotide sequence ID" value="NZ_RCWN01000001.1"/>
</dbReference>
<evidence type="ECO:0000256" key="5">
    <source>
        <dbReference type="ARBA" id="ARBA00045658"/>
    </source>
</evidence>
<sequence>MKEEAPEKLPVILLTGFLGAGKTTFLNRLLADPAFSGSGVIVNEFGDVSLDGSLVETAAGGAVLEMAGGCLCCAGGGALEQTLADLIEAAKVRGRPLTRVVVETSGMADPLPILGEIGLSSLGRLEAVLTVVDLAHGERTLAEFEEARRQVAVADCLLLSKSELAGGMIGNDLEAVLKHLAPQAARQSADADVLSSVMAVAHHSEHLRLDVVASVSGEAGHDHHHHVNCHSLHRHRDTYATTVLQTERPLAPMALQGFLEVLVGTLGDRLLRVKGLAHLTNEDRPLIVQAVQGMVHSGEYLAKWPAGIGPQTALVVITQGHRAGEIENLFGAFTGEIAADRPDAAALTDNPLAVPGFSSF</sequence>
<dbReference type="GO" id="GO:0016787">
    <property type="term" value="F:hydrolase activity"/>
    <property type="evidence" value="ECO:0007669"/>
    <property type="project" value="UniProtKB-KW"/>
</dbReference>
<dbReference type="SUPFAM" id="SSF52540">
    <property type="entry name" value="P-loop containing nucleoside triphosphate hydrolases"/>
    <property type="match status" value="1"/>
</dbReference>
<dbReference type="EMBL" id="RCWN01000001">
    <property type="protein sequence ID" value="RLQ88645.1"/>
    <property type="molecule type" value="Genomic_DNA"/>
</dbReference>
<dbReference type="PANTHER" id="PTHR13748:SF62">
    <property type="entry name" value="COBW DOMAIN-CONTAINING PROTEIN"/>
    <property type="match status" value="1"/>
</dbReference>
<comment type="caution">
    <text evidence="8">The sequence shown here is derived from an EMBL/GenBank/DDBJ whole genome shotgun (WGS) entry which is preliminary data.</text>
</comment>
<comment type="catalytic activity">
    <reaction evidence="6">
        <text>GTP + H2O = GDP + phosphate + H(+)</text>
        <dbReference type="Rhea" id="RHEA:19669"/>
        <dbReference type="ChEBI" id="CHEBI:15377"/>
        <dbReference type="ChEBI" id="CHEBI:15378"/>
        <dbReference type="ChEBI" id="CHEBI:37565"/>
        <dbReference type="ChEBI" id="CHEBI:43474"/>
        <dbReference type="ChEBI" id="CHEBI:58189"/>
    </reaction>
    <physiologicalReaction direction="left-to-right" evidence="6">
        <dbReference type="Rhea" id="RHEA:19670"/>
    </physiologicalReaction>
</comment>
<dbReference type="GO" id="GO:0005737">
    <property type="term" value="C:cytoplasm"/>
    <property type="evidence" value="ECO:0007669"/>
    <property type="project" value="TreeGrafter"/>
</dbReference>
<dbReference type="GO" id="GO:0000166">
    <property type="term" value="F:nucleotide binding"/>
    <property type="evidence" value="ECO:0007669"/>
    <property type="project" value="UniProtKB-KW"/>
</dbReference>
<dbReference type="Gene3D" id="3.30.1220.10">
    <property type="entry name" value="CobW-like, C-terminal domain"/>
    <property type="match status" value="1"/>
</dbReference>
<evidence type="ECO:0000313" key="8">
    <source>
        <dbReference type="EMBL" id="RLQ88645.1"/>
    </source>
</evidence>
<evidence type="ECO:0000313" key="9">
    <source>
        <dbReference type="Proteomes" id="UP000281094"/>
    </source>
</evidence>
<reference evidence="8 9" key="1">
    <citation type="submission" date="2018-10" db="EMBL/GenBank/DDBJ databases">
        <title>Notoacmeibacter sp. M2BS9Y-3-1, whole genome shotgun sequence.</title>
        <authorList>
            <person name="Tuo L."/>
        </authorList>
    </citation>
    <scope>NUCLEOTIDE SEQUENCE [LARGE SCALE GENOMIC DNA]</scope>
    <source>
        <strain evidence="8 9">M2BS9Y-3-1</strain>
    </source>
</reference>
<dbReference type="InterPro" id="IPR036627">
    <property type="entry name" value="CobW-likC_sf"/>
</dbReference>
<name>A0A3L7JEA1_9HYPH</name>
<comment type="function">
    <text evidence="5">Zinc chaperone that directly transfers zinc cofactor to target proteins, thereby activating them. Zinc is transferred from the CXCC motif in the GTPase domain to the zinc binding site in target proteins in a process requiring GTP hydrolysis.</text>
</comment>
<evidence type="ECO:0000256" key="2">
    <source>
        <dbReference type="ARBA" id="ARBA00022801"/>
    </source>
</evidence>
<feature type="domain" description="CobW C-terminal" evidence="7">
    <location>
        <begin position="239"/>
        <end position="334"/>
    </location>
</feature>
<dbReference type="InterPro" id="IPR051316">
    <property type="entry name" value="Zinc-reg_GTPase_activator"/>
</dbReference>
<gene>
    <name evidence="8" type="ORF">D8780_10920</name>
</gene>
<evidence type="ECO:0000256" key="4">
    <source>
        <dbReference type="ARBA" id="ARBA00034320"/>
    </source>
</evidence>
<protein>
    <submittedName>
        <fullName evidence="8">GTP-binding protein</fullName>
    </submittedName>
</protein>
<dbReference type="SMART" id="SM00833">
    <property type="entry name" value="CobW_C"/>
    <property type="match status" value="1"/>
</dbReference>
<dbReference type="Pfam" id="PF07683">
    <property type="entry name" value="CobW_C"/>
    <property type="match status" value="1"/>
</dbReference>
<accession>A0A3L7JEA1</accession>
<keyword evidence="9" id="KW-1185">Reference proteome</keyword>
<dbReference type="InterPro" id="IPR003495">
    <property type="entry name" value="CobW/HypB/UreG_nucleotide-bd"/>
</dbReference>
<dbReference type="Gene3D" id="3.40.50.300">
    <property type="entry name" value="P-loop containing nucleotide triphosphate hydrolases"/>
    <property type="match status" value="1"/>
</dbReference>
<keyword evidence="3" id="KW-0143">Chaperone</keyword>
<evidence type="ECO:0000256" key="3">
    <source>
        <dbReference type="ARBA" id="ARBA00023186"/>
    </source>
</evidence>
<keyword evidence="2" id="KW-0378">Hydrolase</keyword>
<evidence type="ECO:0000256" key="1">
    <source>
        <dbReference type="ARBA" id="ARBA00022741"/>
    </source>
</evidence>
<organism evidence="8 9">
    <name type="scientific">Notoacmeibacter ruber</name>
    <dbReference type="NCBI Taxonomy" id="2670375"/>
    <lineage>
        <taxon>Bacteria</taxon>
        <taxon>Pseudomonadati</taxon>
        <taxon>Pseudomonadota</taxon>
        <taxon>Alphaproteobacteria</taxon>
        <taxon>Hyphomicrobiales</taxon>
        <taxon>Notoacmeibacteraceae</taxon>
        <taxon>Notoacmeibacter</taxon>
    </lineage>
</organism>
<dbReference type="SUPFAM" id="SSF90002">
    <property type="entry name" value="Hypothetical protein YjiA, C-terminal domain"/>
    <property type="match status" value="1"/>
</dbReference>
<evidence type="ECO:0000256" key="6">
    <source>
        <dbReference type="ARBA" id="ARBA00049117"/>
    </source>
</evidence>
<comment type="similarity">
    <text evidence="4">Belongs to the SIMIBI class G3E GTPase family. ZNG1 subfamily.</text>
</comment>
<dbReference type="InterPro" id="IPR011629">
    <property type="entry name" value="CobW-like_C"/>
</dbReference>
<proteinExistence type="inferred from homology"/>
<dbReference type="Pfam" id="PF02492">
    <property type="entry name" value="cobW"/>
    <property type="match status" value="1"/>
</dbReference>
<dbReference type="Proteomes" id="UP000281094">
    <property type="component" value="Unassembled WGS sequence"/>
</dbReference>
<evidence type="ECO:0000259" key="7">
    <source>
        <dbReference type="SMART" id="SM00833"/>
    </source>
</evidence>
<dbReference type="AlphaFoldDB" id="A0A3L7JEA1"/>
<keyword evidence="1" id="KW-0547">Nucleotide-binding</keyword>
<dbReference type="PANTHER" id="PTHR13748">
    <property type="entry name" value="COBW-RELATED"/>
    <property type="match status" value="1"/>
</dbReference>
<dbReference type="InterPro" id="IPR027417">
    <property type="entry name" value="P-loop_NTPase"/>
</dbReference>